<dbReference type="PROSITE" id="PS00061">
    <property type="entry name" value="ADH_SHORT"/>
    <property type="match status" value="1"/>
</dbReference>
<dbReference type="EMBL" id="QGNW01001229">
    <property type="protein sequence ID" value="RVW49278.1"/>
    <property type="molecule type" value="Genomic_DNA"/>
</dbReference>
<dbReference type="AlphaFoldDB" id="A0A438ENU4"/>
<accession>A0A438ENU4</accession>
<gene>
    <name evidence="6" type="primary">VvCHDh000416_6</name>
    <name evidence="6" type="ORF">CK203_073208</name>
</gene>
<keyword evidence="4" id="KW-1133">Transmembrane helix</keyword>
<comment type="similarity">
    <text evidence="3">Belongs to the short-chain dehydrogenases/reductases (SDR) family. SDR65C subfamily.</text>
</comment>
<dbReference type="InterPro" id="IPR045000">
    <property type="entry name" value="TR"/>
</dbReference>
<dbReference type="SUPFAM" id="SSF51735">
    <property type="entry name" value="NAD(P)-binding Rossmann-fold domains"/>
    <property type="match status" value="1"/>
</dbReference>
<keyword evidence="4" id="KW-0472">Membrane</keyword>
<dbReference type="PANTHER" id="PTHR42898:SF6">
    <property type="entry name" value="NADP-DEPENDENT MANNITOL DEHYDROGENASE"/>
    <property type="match status" value="1"/>
</dbReference>
<evidence type="ECO:0000256" key="4">
    <source>
        <dbReference type="SAM" id="Phobius"/>
    </source>
</evidence>
<keyword evidence="4" id="KW-0812">Transmembrane</keyword>
<feature type="transmembrane region" description="Helical" evidence="4">
    <location>
        <begin position="239"/>
        <end position="259"/>
    </location>
</feature>
<protein>
    <submittedName>
        <fullName evidence="6">Tropinone reductase-like</fullName>
    </submittedName>
</protein>
<organism evidence="6 7">
    <name type="scientific">Vitis vinifera</name>
    <name type="common">Grape</name>
    <dbReference type="NCBI Taxonomy" id="29760"/>
    <lineage>
        <taxon>Eukaryota</taxon>
        <taxon>Viridiplantae</taxon>
        <taxon>Streptophyta</taxon>
        <taxon>Embryophyta</taxon>
        <taxon>Tracheophyta</taxon>
        <taxon>Spermatophyta</taxon>
        <taxon>Magnoliopsida</taxon>
        <taxon>eudicotyledons</taxon>
        <taxon>Gunneridae</taxon>
        <taxon>Pentapetalae</taxon>
        <taxon>rosids</taxon>
        <taxon>Vitales</taxon>
        <taxon>Vitaceae</taxon>
        <taxon>Viteae</taxon>
        <taxon>Vitis</taxon>
    </lineage>
</organism>
<evidence type="ECO:0000313" key="7">
    <source>
        <dbReference type="Proteomes" id="UP000288805"/>
    </source>
</evidence>
<dbReference type="PRINTS" id="PR00081">
    <property type="entry name" value="GDHRDH"/>
</dbReference>
<evidence type="ECO:0000256" key="3">
    <source>
        <dbReference type="ARBA" id="ARBA00025714"/>
    </source>
</evidence>
<dbReference type="Pfam" id="PF00106">
    <property type="entry name" value="adh_short"/>
    <property type="match status" value="1"/>
</dbReference>
<feature type="domain" description="Ketoreductase" evidence="5">
    <location>
        <begin position="53"/>
        <end position="224"/>
    </location>
</feature>
<dbReference type="GO" id="GO:0016491">
    <property type="term" value="F:oxidoreductase activity"/>
    <property type="evidence" value="ECO:0007669"/>
    <property type="project" value="UniProtKB-KW"/>
</dbReference>
<dbReference type="PANTHER" id="PTHR42898">
    <property type="entry name" value="TROPINONE REDUCTASE"/>
    <property type="match status" value="1"/>
</dbReference>
<dbReference type="Gene3D" id="3.40.50.720">
    <property type="entry name" value="NAD(P)-binding Rossmann-like Domain"/>
    <property type="match status" value="1"/>
</dbReference>
<comment type="caution">
    <text evidence="6">The sequence shown here is derived from an EMBL/GenBank/DDBJ whole genome shotgun (WGS) entry which is preliminary data.</text>
</comment>
<evidence type="ECO:0000256" key="2">
    <source>
        <dbReference type="ARBA" id="ARBA00023002"/>
    </source>
</evidence>
<dbReference type="FunFam" id="3.40.50.720:FF:000084">
    <property type="entry name" value="Short-chain dehydrogenase reductase"/>
    <property type="match status" value="1"/>
</dbReference>
<dbReference type="InterPro" id="IPR002347">
    <property type="entry name" value="SDR_fam"/>
</dbReference>
<proteinExistence type="inferred from homology"/>
<sequence>MHQWRSHPQGLAWPGYPNHQRTIHVPLSSQRRYRNMAESNGSFGGSGWSLRGATALVTGGTRGIGYAVVEELAGLGATVHTCSRNEAELDKCLREWHAKGFSVTASICDGSDRAQREKLMEKVSSIFNGKLNILVNNVGTSFRKPTVDYTAAEYSTIMTTNLESAYHLCQLAHPLLKASGVGSIVFVSSVAGVVSLGTGSIYAATKAAINQLTKNFACEWAKDNIRSNSVAPWYIKTSLVEHVISSNLLILFPVCFIFLEMSVDLFRKMCGSVLH</sequence>
<dbReference type="PRINTS" id="PR00080">
    <property type="entry name" value="SDRFAMILY"/>
</dbReference>
<dbReference type="InterPro" id="IPR057326">
    <property type="entry name" value="KR_dom"/>
</dbReference>
<reference evidence="6 7" key="1">
    <citation type="journal article" date="2018" name="PLoS Genet.">
        <title>Population sequencing reveals clonal diversity and ancestral inbreeding in the grapevine cultivar Chardonnay.</title>
        <authorList>
            <person name="Roach M.J."/>
            <person name="Johnson D.L."/>
            <person name="Bohlmann J."/>
            <person name="van Vuuren H.J."/>
            <person name="Jones S.J."/>
            <person name="Pretorius I.S."/>
            <person name="Schmidt S.A."/>
            <person name="Borneman A.R."/>
        </authorList>
    </citation>
    <scope>NUCLEOTIDE SEQUENCE [LARGE SCALE GENOMIC DNA]</scope>
    <source>
        <strain evidence="7">cv. Chardonnay</strain>
        <tissue evidence="6">Leaf</tissue>
    </source>
</reference>
<evidence type="ECO:0000313" key="6">
    <source>
        <dbReference type="EMBL" id="RVW49278.1"/>
    </source>
</evidence>
<dbReference type="InterPro" id="IPR036291">
    <property type="entry name" value="NAD(P)-bd_dom_sf"/>
</dbReference>
<evidence type="ECO:0000256" key="1">
    <source>
        <dbReference type="ARBA" id="ARBA00022857"/>
    </source>
</evidence>
<evidence type="ECO:0000259" key="5">
    <source>
        <dbReference type="SMART" id="SM00822"/>
    </source>
</evidence>
<keyword evidence="1" id="KW-0521">NADP</keyword>
<dbReference type="InterPro" id="IPR020904">
    <property type="entry name" value="Sc_DH/Rdtase_CS"/>
</dbReference>
<name>A0A438ENU4_VITVI</name>
<keyword evidence="2" id="KW-0560">Oxidoreductase</keyword>
<dbReference type="Proteomes" id="UP000288805">
    <property type="component" value="Unassembled WGS sequence"/>
</dbReference>
<dbReference type="SMART" id="SM00822">
    <property type="entry name" value="PKS_KR"/>
    <property type="match status" value="1"/>
</dbReference>